<protein>
    <submittedName>
        <fullName evidence="1">Uncharacterized protein</fullName>
    </submittedName>
</protein>
<accession>A0A433VK50</accession>
<reference evidence="1" key="1">
    <citation type="submission" date="2018-12" db="EMBL/GenBank/DDBJ databases">
        <authorList>
            <person name="Will S."/>
            <person name="Neumann-Schaal M."/>
            <person name="Henke P."/>
        </authorList>
    </citation>
    <scope>NUCLEOTIDE SEQUENCE</scope>
    <source>
        <strain evidence="1">PCC 7102</strain>
    </source>
</reference>
<organism evidence="1 2">
    <name type="scientific">Dulcicalothrix desertica PCC 7102</name>
    <dbReference type="NCBI Taxonomy" id="232991"/>
    <lineage>
        <taxon>Bacteria</taxon>
        <taxon>Bacillati</taxon>
        <taxon>Cyanobacteriota</taxon>
        <taxon>Cyanophyceae</taxon>
        <taxon>Nostocales</taxon>
        <taxon>Calotrichaceae</taxon>
        <taxon>Dulcicalothrix</taxon>
    </lineage>
</organism>
<dbReference type="Proteomes" id="UP000271624">
    <property type="component" value="Unassembled WGS sequence"/>
</dbReference>
<sequence>MNHNLTRLLDKLKERVDLIDSFPLNPMYKYKSMEKLILEVGKPYLTIAKNSKLKGTPKNCYENCFNIIKKRPNLTYCEGYATDDEVSLIFTHAWLINGKGEVIDPTWRDPSNPAYFGAAFNNDFVIDFVTTYREYGILESDYRQEHKFKIEGFPEGALIN</sequence>
<dbReference type="RefSeq" id="WP_127081276.1">
    <property type="nucleotide sequence ID" value="NZ_RSCL01000006.1"/>
</dbReference>
<evidence type="ECO:0000313" key="2">
    <source>
        <dbReference type="Proteomes" id="UP000271624"/>
    </source>
</evidence>
<proteinExistence type="predicted"/>
<keyword evidence="2" id="KW-1185">Reference proteome</keyword>
<reference evidence="1" key="2">
    <citation type="journal article" date="2019" name="Genome Biol. Evol.">
        <title>Day and night: Metabolic profiles and evolutionary relationships of six axenic non-marine cyanobacteria.</title>
        <authorList>
            <person name="Will S.E."/>
            <person name="Henke P."/>
            <person name="Boedeker C."/>
            <person name="Huang S."/>
            <person name="Brinkmann H."/>
            <person name="Rohde M."/>
            <person name="Jarek M."/>
            <person name="Friedl T."/>
            <person name="Seufert S."/>
            <person name="Schumacher M."/>
            <person name="Overmann J."/>
            <person name="Neumann-Schaal M."/>
            <person name="Petersen J."/>
        </authorList>
    </citation>
    <scope>NUCLEOTIDE SEQUENCE [LARGE SCALE GENOMIC DNA]</scope>
    <source>
        <strain evidence="1">PCC 7102</strain>
    </source>
</reference>
<dbReference type="OrthoDB" id="428592at2"/>
<comment type="caution">
    <text evidence="1">The sequence shown here is derived from an EMBL/GenBank/DDBJ whole genome shotgun (WGS) entry which is preliminary data.</text>
</comment>
<evidence type="ECO:0000313" key="1">
    <source>
        <dbReference type="EMBL" id="RUT06466.1"/>
    </source>
</evidence>
<dbReference type="AlphaFoldDB" id="A0A433VK50"/>
<gene>
    <name evidence="1" type="ORF">DSM106972_027230</name>
</gene>
<dbReference type="EMBL" id="RSCL01000006">
    <property type="protein sequence ID" value="RUT06466.1"/>
    <property type="molecule type" value="Genomic_DNA"/>
</dbReference>
<name>A0A433VK50_9CYAN</name>